<dbReference type="AlphaFoldDB" id="E5XVB6"/>
<evidence type="ECO:0000256" key="1">
    <source>
        <dbReference type="ARBA" id="ARBA00023015"/>
    </source>
</evidence>
<dbReference type="PRINTS" id="PR00455">
    <property type="entry name" value="HTHTETR"/>
</dbReference>
<comment type="caution">
    <text evidence="6">The sequence shown here is derived from an EMBL/GenBank/DDBJ whole genome shotgun (WGS) entry which is preliminary data.</text>
</comment>
<dbReference type="GO" id="GO:0003700">
    <property type="term" value="F:DNA-binding transcription factor activity"/>
    <property type="evidence" value="ECO:0007669"/>
    <property type="project" value="TreeGrafter"/>
</dbReference>
<dbReference type="InterPro" id="IPR001647">
    <property type="entry name" value="HTH_TetR"/>
</dbReference>
<sequence length="220" mass="23778">MVSTRPKASAEPSTAERILDGALRAAEQHGLRRLTMDLIAKHAGLARVTIYGHYPNKDAIVAAVVGRELEHIMGVLATMVAPAAEHAEPAERFTEVFVCGYEWLRDNALLQRLIRTEPETILPYVAYDSPYLALGRSQVAGWLTVIFTGAEGATPPAAFQDAAELVVRVVQSLILSPASLHDLTKAEGVRDIAKRWLMPVIENAATSVAVTAKADPAQYA</sequence>
<dbReference type="EMBL" id="ACZI02000001">
    <property type="protein sequence ID" value="EFV11729.1"/>
    <property type="molecule type" value="Genomic_DNA"/>
</dbReference>
<dbReference type="Proteomes" id="UP000004816">
    <property type="component" value="Unassembled WGS sequence"/>
</dbReference>
<accession>E5XVB6</accession>
<dbReference type="Gene3D" id="1.10.357.10">
    <property type="entry name" value="Tetracycline Repressor, domain 2"/>
    <property type="match status" value="1"/>
</dbReference>
<dbReference type="PANTHER" id="PTHR30055:SF234">
    <property type="entry name" value="HTH-TYPE TRANSCRIPTIONAL REGULATOR BETI"/>
    <property type="match status" value="1"/>
</dbReference>
<keyword evidence="2 4" id="KW-0238">DNA-binding</keyword>
<dbReference type="HOGENOM" id="CLU_069356_39_1_11"/>
<evidence type="ECO:0000256" key="3">
    <source>
        <dbReference type="ARBA" id="ARBA00023163"/>
    </source>
</evidence>
<organism evidence="6 7">
    <name type="scientific">Segniliparus rugosus (strain ATCC BAA-974 / DSM 45345 / CCUG 50838 / CIP 108380 / JCM 13579 / CDC 945)</name>
    <dbReference type="NCBI Taxonomy" id="679197"/>
    <lineage>
        <taxon>Bacteria</taxon>
        <taxon>Bacillati</taxon>
        <taxon>Actinomycetota</taxon>
        <taxon>Actinomycetes</taxon>
        <taxon>Mycobacteriales</taxon>
        <taxon>Segniliparaceae</taxon>
        <taxon>Segniliparus</taxon>
    </lineage>
</organism>
<name>E5XVB6_SEGRC</name>
<evidence type="ECO:0000259" key="5">
    <source>
        <dbReference type="PROSITE" id="PS50977"/>
    </source>
</evidence>
<dbReference type="SUPFAM" id="SSF46689">
    <property type="entry name" value="Homeodomain-like"/>
    <property type="match status" value="1"/>
</dbReference>
<dbReference type="OrthoDB" id="6077212at2"/>
<feature type="domain" description="HTH tetR-type" evidence="5">
    <location>
        <begin position="12"/>
        <end position="72"/>
    </location>
</feature>
<evidence type="ECO:0000313" key="7">
    <source>
        <dbReference type="Proteomes" id="UP000004816"/>
    </source>
</evidence>
<dbReference type="RefSeq" id="WP_007472453.1">
    <property type="nucleotide sequence ID" value="NZ_KI391953.1"/>
</dbReference>
<protein>
    <recommendedName>
        <fullName evidence="5">HTH tetR-type domain-containing protein</fullName>
    </recommendedName>
</protein>
<evidence type="ECO:0000313" key="6">
    <source>
        <dbReference type="EMBL" id="EFV11729.1"/>
    </source>
</evidence>
<dbReference type="GO" id="GO:0000976">
    <property type="term" value="F:transcription cis-regulatory region binding"/>
    <property type="evidence" value="ECO:0007669"/>
    <property type="project" value="TreeGrafter"/>
</dbReference>
<gene>
    <name evidence="6" type="ORF">HMPREF9336_03438</name>
</gene>
<evidence type="ECO:0000256" key="2">
    <source>
        <dbReference type="ARBA" id="ARBA00023125"/>
    </source>
</evidence>
<keyword evidence="1" id="KW-0805">Transcription regulation</keyword>
<dbReference type="InterPro" id="IPR009057">
    <property type="entry name" value="Homeodomain-like_sf"/>
</dbReference>
<proteinExistence type="predicted"/>
<dbReference type="STRING" id="679197.HMPREF9336_03438"/>
<dbReference type="PROSITE" id="PS50977">
    <property type="entry name" value="HTH_TETR_2"/>
    <property type="match status" value="1"/>
</dbReference>
<keyword evidence="7" id="KW-1185">Reference proteome</keyword>
<keyword evidence="3" id="KW-0804">Transcription</keyword>
<reference evidence="6 7" key="1">
    <citation type="journal article" date="2011" name="Stand. Genomic Sci.">
        <title>High quality draft genome sequence of Segniliparus rugosus CDC 945(T)= (ATCC BAA-974(T)).</title>
        <authorList>
            <person name="Earl A.M."/>
            <person name="Desjardins C.A."/>
            <person name="Fitzgerald M.G."/>
            <person name="Arachchi H.M."/>
            <person name="Zeng Q."/>
            <person name="Mehta T."/>
            <person name="Griggs A."/>
            <person name="Birren B.W."/>
            <person name="Toney N.C."/>
            <person name="Carr J."/>
            <person name="Posey J."/>
            <person name="Butler W.R."/>
        </authorList>
    </citation>
    <scope>NUCLEOTIDE SEQUENCE [LARGE SCALE GENOMIC DNA]</scope>
    <source>
        <strain evidence="7">ATCC BAA-974 / DSM 45345 / CCUG 50838 / CIP 108380 / JCM 13579 / CDC 945</strain>
    </source>
</reference>
<evidence type="ECO:0000256" key="4">
    <source>
        <dbReference type="PROSITE-ProRule" id="PRU00335"/>
    </source>
</evidence>
<dbReference type="InterPro" id="IPR050109">
    <property type="entry name" value="HTH-type_TetR-like_transc_reg"/>
</dbReference>
<dbReference type="eggNOG" id="COG1309">
    <property type="taxonomic scope" value="Bacteria"/>
</dbReference>
<feature type="DNA-binding region" description="H-T-H motif" evidence="4">
    <location>
        <begin position="35"/>
        <end position="54"/>
    </location>
</feature>
<dbReference type="PANTHER" id="PTHR30055">
    <property type="entry name" value="HTH-TYPE TRANSCRIPTIONAL REGULATOR RUTR"/>
    <property type="match status" value="1"/>
</dbReference>
<dbReference type="Pfam" id="PF00440">
    <property type="entry name" value="TetR_N"/>
    <property type="match status" value="1"/>
</dbReference>